<reference evidence="1 2" key="1">
    <citation type="submission" date="2019-03" db="EMBL/GenBank/DDBJ databases">
        <title>The genome sequence of a newly discovered highly antifungal drug resistant Aspergillus species, Aspergillus tanneri NIH 1004.</title>
        <authorList>
            <person name="Mounaud S."/>
            <person name="Singh I."/>
            <person name="Joardar V."/>
            <person name="Pakala S."/>
            <person name="Pakala S."/>
            <person name="Venepally P."/>
            <person name="Hoover J."/>
            <person name="Nierman W."/>
            <person name="Chung J."/>
            <person name="Losada L."/>
        </authorList>
    </citation>
    <scope>NUCLEOTIDE SEQUENCE [LARGE SCALE GENOMIC DNA]</scope>
    <source>
        <strain evidence="1 2">NIH1004</strain>
    </source>
</reference>
<dbReference type="AlphaFoldDB" id="A0A4S3JGP8"/>
<evidence type="ECO:0000313" key="1">
    <source>
        <dbReference type="EMBL" id="THC92371.1"/>
    </source>
</evidence>
<organism evidence="1 2">
    <name type="scientific">Aspergillus tanneri</name>
    <dbReference type="NCBI Taxonomy" id="1220188"/>
    <lineage>
        <taxon>Eukaryota</taxon>
        <taxon>Fungi</taxon>
        <taxon>Dikarya</taxon>
        <taxon>Ascomycota</taxon>
        <taxon>Pezizomycotina</taxon>
        <taxon>Eurotiomycetes</taxon>
        <taxon>Eurotiomycetidae</taxon>
        <taxon>Eurotiales</taxon>
        <taxon>Aspergillaceae</taxon>
        <taxon>Aspergillus</taxon>
        <taxon>Aspergillus subgen. Circumdati</taxon>
    </lineage>
</organism>
<evidence type="ECO:0000313" key="2">
    <source>
        <dbReference type="Proteomes" id="UP000308092"/>
    </source>
</evidence>
<proteinExistence type="predicted"/>
<name>A0A4S3JGP8_9EURO</name>
<comment type="caution">
    <text evidence="1">The sequence shown here is derived from an EMBL/GenBank/DDBJ whole genome shotgun (WGS) entry which is preliminary data.</text>
</comment>
<dbReference type="EMBL" id="SOSA01000340">
    <property type="protein sequence ID" value="THC92371.1"/>
    <property type="molecule type" value="Genomic_DNA"/>
</dbReference>
<protein>
    <submittedName>
        <fullName evidence="1">Uncharacterized protein</fullName>
    </submittedName>
</protein>
<accession>A0A4S3JGP8</accession>
<sequence>MTPVAAQEAAQIVVHNVPMTSPFDVQQPMQQQYDQGRPGYVPLEFHPFASTIKV</sequence>
<gene>
    <name evidence="1" type="ORF">EYZ11_008161</name>
</gene>
<dbReference type="Proteomes" id="UP000308092">
    <property type="component" value="Unassembled WGS sequence"/>
</dbReference>
<dbReference type="VEuPathDB" id="FungiDB:EYZ11_008161"/>
<keyword evidence="2" id="KW-1185">Reference proteome</keyword>